<dbReference type="Proteomes" id="UP000252519">
    <property type="component" value="Unassembled WGS sequence"/>
</dbReference>
<dbReference type="OrthoDB" id="5832223at2759"/>
<evidence type="ECO:0000313" key="2">
    <source>
        <dbReference type="EMBL" id="RCN53277.1"/>
    </source>
</evidence>
<gene>
    <name evidence="2" type="ORF">ANCCAN_00338</name>
</gene>
<keyword evidence="1" id="KW-1133">Transmembrane helix</keyword>
<evidence type="ECO:0000256" key="1">
    <source>
        <dbReference type="SAM" id="Phobius"/>
    </source>
</evidence>
<feature type="transmembrane region" description="Helical" evidence="1">
    <location>
        <begin position="104"/>
        <end position="124"/>
    </location>
</feature>
<dbReference type="EMBL" id="JOJR01000002">
    <property type="protein sequence ID" value="RCN53277.1"/>
    <property type="molecule type" value="Genomic_DNA"/>
</dbReference>
<reference evidence="2 3" key="1">
    <citation type="submission" date="2014-10" db="EMBL/GenBank/DDBJ databases">
        <title>Draft genome of the hookworm Ancylostoma caninum.</title>
        <authorList>
            <person name="Mitreva M."/>
        </authorList>
    </citation>
    <scope>NUCLEOTIDE SEQUENCE [LARGE SCALE GENOMIC DNA]</scope>
    <source>
        <strain evidence="2 3">Baltimore</strain>
    </source>
</reference>
<proteinExistence type="predicted"/>
<feature type="transmembrane region" description="Helical" evidence="1">
    <location>
        <begin position="147"/>
        <end position="174"/>
    </location>
</feature>
<protein>
    <submittedName>
        <fullName evidence="2">Uncharacterized protein</fullName>
    </submittedName>
</protein>
<keyword evidence="1" id="KW-0812">Transmembrane</keyword>
<dbReference type="AlphaFoldDB" id="A0A368HD68"/>
<comment type="caution">
    <text evidence="2">The sequence shown here is derived from an EMBL/GenBank/DDBJ whole genome shotgun (WGS) entry which is preliminary data.</text>
</comment>
<dbReference type="STRING" id="29170.A0A368HD68"/>
<evidence type="ECO:0000313" key="3">
    <source>
        <dbReference type="Proteomes" id="UP000252519"/>
    </source>
</evidence>
<keyword evidence="1" id="KW-0472">Membrane</keyword>
<accession>A0A368HD68</accession>
<feature type="transmembrane region" description="Helical" evidence="1">
    <location>
        <begin position="55"/>
        <end position="76"/>
    </location>
</feature>
<sequence>MIVKGLLLIYFPKKGEDLQVFIQNLRSFLLATAGIFVLLFRHPGILGLTTVQCSLWFLVSTTCYTLAIGTFILEAINALEVVRMEHWNTWSDEYCRKPHNALTLSLRITSVAITLAAIVVMALSEEFNRVSSKWSCLGRFSTNSIDLWLPLILINMCSAMAASSFSFDGLFIMLQLPQYGEKLDIDLRSMPAVEPAPIRKIKVVMKPSLEHTRDKKVELKAYVCSPLRD</sequence>
<name>A0A368HD68_ANCCA</name>
<feature type="transmembrane region" description="Helical" evidence="1">
    <location>
        <begin position="21"/>
        <end position="40"/>
    </location>
</feature>
<keyword evidence="3" id="KW-1185">Reference proteome</keyword>
<organism evidence="2 3">
    <name type="scientific">Ancylostoma caninum</name>
    <name type="common">Dog hookworm</name>
    <dbReference type="NCBI Taxonomy" id="29170"/>
    <lineage>
        <taxon>Eukaryota</taxon>
        <taxon>Metazoa</taxon>
        <taxon>Ecdysozoa</taxon>
        <taxon>Nematoda</taxon>
        <taxon>Chromadorea</taxon>
        <taxon>Rhabditida</taxon>
        <taxon>Rhabditina</taxon>
        <taxon>Rhabditomorpha</taxon>
        <taxon>Strongyloidea</taxon>
        <taxon>Ancylostomatidae</taxon>
        <taxon>Ancylostomatinae</taxon>
        <taxon>Ancylostoma</taxon>
    </lineage>
</organism>